<keyword evidence="2" id="KW-1185">Reference proteome</keyword>
<name>A0A3P9N5S6_POERE</name>
<evidence type="ECO:0000313" key="1">
    <source>
        <dbReference type="Ensembl" id="ENSPREP00000004941.1"/>
    </source>
</evidence>
<proteinExistence type="predicted"/>
<reference evidence="1" key="2">
    <citation type="submission" date="2025-08" db="UniProtKB">
        <authorList>
            <consortium name="Ensembl"/>
        </authorList>
    </citation>
    <scope>IDENTIFICATION</scope>
    <source>
        <strain evidence="1">Guanapo</strain>
    </source>
</reference>
<evidence type="ECO:0000313" key="2">
    <source>
        <dbReference type="Proteomes" id="UP000242638"/>
    </source>
</evidence>
<dbReference type="AlphaFoldDB" id="A0A3P9N5S6"/>
<dbReference type="GeneTree" id="ENSGT00940000177094"/>
<protein>
    <submittedName>
        <fullName evidence="1">Uncharacterized protein</fullName>
    </submittedName>
</protein>
<dbReference type="Ensembl" id="ENSPRET00000005009.1">
    <property type="protein sequence ID" value="ENSPREP00000004941.1"/>
    <property type="gene ID" value="ENSPREG00000003462.1"/>
</dbReference>
<reference evidence="1" key="3">
    <citation type="submission" date="2025-09" db="UniProtKB">
        <authorList>
            <consortium name="Ensembl"/>
        </authorList>
    </citation>
    <scope>IDENTIFICATION</scope>
    <source>
        <strain evidence="1">Guanapo</strain>
    </source>
</reference>
<dbReference type="Proteomes" id="UP000242638">
    <property type="component" value="Unassembled WGS sequence"/>
</dbReference>
<reference evidence="2" key="1">
    <citation type="submission" date="2013-11" db="EMBL/GenBank/DDBJ databases">
        <title>The genomic landscape of the Guanapo guppy.</title>
        <authorList>
            <person name="Kuenstner A."/>
            <person name="Dreyer C."/>
        </authorList>
    </citation>
    <scope>NUCLEOTIDE SEQUENCE</scope>
    <source>
        <strain evidence="2">Guanapo</strain>
    </source>
</reference>
<sequence>MAKICTVCQENEKFIFVHSCCINQKWCRTGWCRTRWCRTRWCRTRWCRTRWCRTRWCRTGWCRTRWCRTRWCRTRWCRTRWCRTRWCRTRWCRTRWCRTGWYRSRWCRTRWCLHPPGSSQVSSCSFWFVSLVSDFRPLGLKCSMLTGCLSAERWPWLQLASGRQLPRSGAFKMDLGCRGNPSVRRLEPAACTRFLCDMAAVSQACCIMHQYSAGRIHSDNWIWEKFS</sequence>
<organism evidence="1 2">
    <name type="scientific">Poecilia reticulata</name>
    <name type="common">Guppy</name>
    <name type="synonym">Acanthophacelus reticulatus</name>
    <dbReference type="NCBI Taxonomy" id="8081"/>
    <lineage>
        <taxon>Eukaryota</taxon>
        <taxon>Metazoa</taxon>
        <taxon>Chordata</taxon>
        <taxon>Craniata</taxon>
        <taxon>Vertebrata</taxon>
        <taxon>Euteleostomi</taxon>
        <taxon>Actinopterygii</taxon>
        <taxon>Neopterygii</taxon>
        <taxon>Teleostei</taxon>
        <taxon>Neoteleostei</taxon>
        <taxon>Acanthomorphata</taxon>
        <taxon>Ovalentaria</taxon>
        <taxon>Atherinomorphae</taxon>
        <taxon>Cyprinodontiformes</taxon>
        <taxon>Poeciliidae</taxon>
        <taxon>Poeciliinae</taxon>
        <taxon>Poecilia</taxon>
    </lineage>
</organism>
<dbReference type="STRING" id="8081.ENSPREP00000004941"/>
<accession>A0A3P9N5S6</accession>